<dbReference type="Pfam" id="PF11887">
    <property type="entry name" value="Mce4_CUP1"/>
    <property type="match status" value="1"/>
</dbReference>
<protein>
    <submittedName>
        <fullName evidence="4">Phospholipid/cholesterol/gamma-HCH transport system substrate-binding protein</fullName>
    </submittedName>
</protein>
<comment type="caution">
    <text evidence="4">The sequence shown here is derived from an EMBL/GenBank/DDBJ whole genome shotgun (WGS) entry which is preliminary data.</text>
</comment>
<dbReference type="PANTHER" id="PTHR33371:SF15">
    <property type="entry name" value="LIPOPROTEIN LPRN"/>
    <property type="match status" value="1"/>
</dbReference>
<evidence type="ECO:0000313" key="5">
    <source>
        <dbReference type="Proteomes" id="UP000568380"/>
    </source>
</evidence>
<dbReference type="NCBIfam" id="TIGR00996">
    <property type="entry name" value="Mtu_fam_mce"/>
    <property type="match status" value="1"/>
</dbReference>
<dbReference type="Pfam" id="PF02470">
    <property type="entry name" value="MlaD"/>
    <property type="match status" value="1"/>
</dbReference>
<dbReference type="InterPro" id="IPR052336">
    <property type="entry name" value="MlaD_Phospholipid_Transporter"/>
</dbReference>
<name>A0A7W8EEY9_9ACTN</name>
<dbReference type="AlphaFoldDB" id="A0A7W8EEY9"/>
<dbReference type="GO" id="GO:0005576">
    <property type="term" value="C:extracellular region"/>
    <property type="evidence" value="ECO:0007669"/>
    <property type="project" value="TreeGrafter"/>
</dbReference>
<feature type="compositionally biased region" description="Pro residues" evidence="1">
    <location>
        <begin position="406"/>
        <end position="426"/>
    </location>
</feature>
<dbReference type="PANTHER" id="PTHR33371">
    <property type="entry name" value="INTERMEMBRANE PHOSPHOLIPID TRANSPORT SYSTEM BINDING PROTEIN MLAD-RELATED"/>
    <property type="match status" value="1"/>
</dbReference>
<sequence>MAIHQEAESGTRGRTGKAGRAGRTGKGRVVGVVVVAGMLAGCGIGGIRDVPLPGGAELGERPYTVTAEFETVLDLVPQAAVRVNDVAVGRVTEISLPKDSWTARVTMLVNGAVKLPADAEARLEQTSLLGEKYVQLAAPDRGGTGGTLAAGAHIPLRRTTRNAEVEEVFGALSLLLNGGGLAQIRTISRELNKALGGNEAEIRDLLKKLSTLTGNLNRHKQEIIDALDGLNRLAKTLDSRKKDVNTVLDDLSPGLKVLEEQRGALVTMLSQLEKLSDVAVDVVDRSKDDVVADLRALEPILRNLTAAGRDLPKALEVALTYPFTDEITNAVKGDYLNAYLSMAAGPDVEPIVPTISINADPKDDWPELPFDMVKQKAGKQPTATPSPTKSKTPTPTPSPSKSKTPTPTPEPEPEPTSTPTPEPTPTITPGQED</sequence>
<gene>
    <name evidence="4" type="ORF">HNR40_003650</name>
</gene>
<evidence type="ECO:0000256" key="1">
    <source>
        <dbReference type="SAM" id="MobiDB-lite"/>
    </source>
</evidence>
<keyword evidence="5" id="KW-1185">Reference proteome</keyword>
<reference evidence="4 5" key="1">
    <citation type="submission" date="2020-08" db="EMBL/GenBank/DDBJ databases">
        <title>Genomic Encyclopedia of Type Strains, Phase IV (KMG-IV): sequencing the most valuable type-strain genomes for metagenomic binning, comparative biology and taxonomic classification.</title>
        <authorList>
            <person name="Goeker M."/>
        </authorList>
    </citation>
    <scope>NUCLEOTIDE SEQUENCE [LARGE SCALE GENOMIC DNA]</scope>
    <source>
        <strain evidence="4 5">DSM 45385</strain>
    </source>
</reference>
<dbReference type="EMBL" id="JACHIN010000004">
    <property type="protein sequence ID" value="MBB5078175.1"/>
    <property type="molecule type" value="Genomic_DNA"/>
</dbReference>
<feature type="domain" description="Mammalian cell entry C-terminal" evidence="3">
    <location>
        <begin position="147"/>
        <end position="313"/>
    </location>
</feature>
<dbReference type="InterPro" id="IPR005693">
    <property type="entry name" value="Mce"/>
</dbReference>
<feature type="region of interest" description="Disordered" evidence="1">
    <location>
        <begin position="374"/>
        <end position="433"/>
    </location>
</feature>
<feature type="region of interest" description="Disordered" evidence="1">
    <location>
        <begin position="1"/>
        <end position="23"/>
    </location>
</feature>
<proteinExistence type="predicted"/>
<organism evidence="4 5">
    <name type="scientific">Nonomuraea endophytica</name>
    <dbReference type="NCBI Taxonomy" id="714136"/>
    <lineage>
        <taxon>Bacteria</taxon>
        <taxon>Bacillati</taxon>
        <taxon>Actinomycetota</taxon>
        <taxon>Actinomycetes</taxon>
        <taxon>Streptosporangiales</taxon>
        <taxon>Streptosporangiaceae</taxon>
        <taxon>Nonomuraea</taxon>
    </lineage>
</organism>
<dbReference type="RefSeq" id="WP_246509169.1">
    <property type="nucleotide sequence ID" value="NZ_JACHIN010000004.1"/>
</dbReference>
<accession>A0A7W8EEY9</accession>
<dbReference type="InterPro" id="IPR003399">
    <property type="entry name" value="Mce/MlaD"/>
</dbReference>
<evidence type="ECO:0000313" key="4">
    <source>
        <dbReference type="EMBL" id="MBB5078175.1"/>
    </source>
</evidence>
<evidence type="ECO:0000259" key="3">
    <source>
        <dbReference type="Pfam" id="PF11887"/>
    </source>
</evidence>
<feature type="compositionally biased region" description="Low complexity" evidence="1">
    <location>
        <begin position="381"/>
        <end position="405"/>
    </location>
</feature>
<feature type="compositionally biased region" description="Basic and acidic residues" evidence="1">
    <location>
        <begin position="1"/>
        <end position="11"/>
    </location>
</feature>
<dbReference type="Proteomes" id="UP000568380">
    <property type="component" value="Unassembled WGS sequence"/>
</dbReference>
<feature type="domain" description="Mce/MlaD" evidence="2">
    <location>
        <begin position="61"/>
        <end position="137"/>
    </location>
</feature>
<evidence type="ECO:0000259" key="2">
    <source>
        <dbReference type="Pfam" id="PF02470"/>
    </source>
</evidence>
<dbReference type="InterPro" id="IPR024516">
    <property type="entry name" value="Mce_C"/>
</dbReference>